<evidence type="ECO:0000313" key="2">
    <source>
        <dbReference type="Proteomes" id="UP000829364"/>
    </source>
</evidence>
<gene>
    <name evidence="1" type="ORF">JDV02_003094</name>
</gene>
<keyword evidence="2" id="KW-1185">Reference proteome</keyword>
<sequence length="77" mass="8803">MAAGAVNYEGDEQIFLRASEELGFVIHQRFGDKASPTIDQLAKFSEKLEQHGAGEGLLKMFRADITKFEFEFYERNK</sequence>
<protein>
    <submittedName>
        <fullName evidence="1">Uncharacterized protein</fullName>
    </submittedName>
</protein>
<proteinExistence type="predicted"/>
<reference evidence="1" key="1">
    <citation type="submission" date="2021-11" db="EMBL/GenBank/DDBJ databases">
        <title>Purpureocillium_takamizusanense_genome.</title>
        <authorList>
            <person name="Nguyen N.-H."/>
        </authorList>
    </citation>
    <scope>NUCLEOTIDE SEQUENCE</scope>
    <source>
        <strain evidence="1">PT3</strain>
    </source>
</reference>
<dbReference type="KEGG" id="ptkz:JDV02_003094"/>
<accession>A0A9Q8QBQ4</accession>
<dbReference type="Proteomes" id="UP000829364">
    <property type="component" value="Chromosome 2"/>
</dbReference>
<evidence type="ECO:0000313" key="1">
    <source>
        <dbReference type="EMBL" id="UNI16680.1"/>
    </source>
</evidence>
<name>A0A9Q8QBQ4_9HYPO</name>
<dbReference type="RefSeq" id="XP_047840161.1">
    <property type="nucleotide sequence ID" value="XM_047984187.1"/>
</dbReference>
<dbReference type="GeneID" id="72065054"/>
<dbReference type="EMBL" id="CP086355">
    <property type="protein sequence ID" value="UNI16680.1"/>
    <property type="molecule type" value="Genomic_DNA"/>
</dbReference>
<dbReference type="AlphaFoldDB" id="A0A9Q8QBQ4"/>
<organism evidence="1 2">
    <name type="scientific">Purpureocillium takamizusanense</name>
    <dbReference type="NCBI Taxonomy" id="2060973"/>
    <lineage>
        <taxon>Eukaryota</taxon>
        <taxon>Fungi</taxon>
        <taxon>Dikarya</taxon>
        <taxon>Ascomycota</taxon>
        <taxon>Pezizomycotina</taxon>
        <taxon>Sordariomycetes</taxon>
        <taxon>Hypocreomycetidae</taxon>
        <taxon>Hypocreales</taxon>
        <taxon>Ophiocordycipitaceae</taxon>
        <taxon>Purpureocillium</taxon>
    </lineage>
</organism>